<proteinExistence type="predicted"/>
<keyword evidence="3" id="KW-1185">Reference proteome</keyword>
<feature type="region of interest" description="Disordered" evidence="1">
    <location>
        <begin position="48"/>
        <end position="83"/>
    </location>
</feature>
<sequence>MEKETELNREREWPQASKAELERRMGNADGLESGGCWIPQSNIISSAAPDSVSHSNTLTFPPSPFPLSLPPLPSSFLPSNLTL</sequence>
<reference evidence="2 3" key="1">
    <citation type="submission" date="2013-09" db="EMBL/GenBank/DDBJ databases">
        <title>Corchorus capsularis genome sequencing.</title>
        <authorList>
            <person name="Alam M."/>
            <person name="Haque M.S."/>
            <person name="Islam M.S."/>
            <person name="Emdad E.M."/>
            <person name="Islam M.M."/>
            <person name="Ahmed B."/>
            <person name="Halim A."/>
            <person name="Hossen Q.M.M."/>
            <person name="Hossain M.Z."/>
            <person name="Ahmed R."/>
            <person name="Khan M.M."/>
            <person name="Islam R."/>
            <person name="Rashid M.M."/>
            <person name="Khan S.A."/>
            <person name="Rahman M.S."/>
            <person name="Alam M."/>
        </authorList>
    </citation>
    <scope>NUCLEOTIDE SEQUENCE [LARGE SCALE GENOMIC DNA]</scope>
    <source>
        <strain evidence="3">cv. CVL-1</strain>
        <tissue evidence="2">Whole seedling</tissue>
    </source>
</reference>
<evidence type="ECO:0000256" key="1">
    <source>
        <dbReference type="SAM" id="MobiDB-lite"/>
    </source>
</evidence>
<organism evidence="2 3">
    <name type="scientific">Corchorus capsularis</name>
    <name type="common">Jute</name>
    <dbReference type="NCBI Taxonomy" id="210143"/>
    <lineage>
        <taxon>Eukaryota</taxon>
        <taxon>Viridiplantae</taxon>
        <taxon>Streptophyta</taxon>
        <taxon>Embryophyta</taxon>
        <taxon>Tracheophyta</taxon>
        <taxon>Spermatophyta</taxon>
        <taxon>Magnoliopsida</taxon>
        <taxon>eudicotyledons</taxon>
        <taxon>Gunneridae</taxon>
        <taxon>Pentapetalae</taxon>
        <taxon>rosids</taxon>
        <taxon>malvids</taxon>
        <taxon>Malvales</taxon>
        <taxon>Malvaceae</taxon>
        <taxon>Grewioideae</taxon>
        <taxon>Apeibeae</taxon>
        <taxon>Corchorus</taxon>
    </lineage>
</organism>
<gene>
    <name evidence="2" type="ORF">CCACVL1_05320</name>
</gene>
<evidence type="ECO:0000313" key="2">
    <source>
        <dbReference type="EMBL" id="OMO95665.1"/>
    </source>
</evidence>
<feature type="compositionally biased region" description="Low complexity" evidence="1">
    <location>
        <begin position="74"/>
        <end position="83"/>
    </location>
</feature>
<dbReference type="AlphaFoldDB" id="A0A1R3JLH7"/>
<accession>A0A1R3JLH7</accession>
<feature type="region of interest" description="Disordered" evidence="1">
    <location>
        <begin position="1"/>
        <end position="33"/>
    </location>
</feature>
<protein>
    <submittedName>
        <fullName evidence="2">Putative Ran-binding protein</fullName>
    </submittedName>
</protein>
<comment type="caution">
    <text evidence="2">The sequence shown here is derived from an EMBL/GenBank/DDBJ whole genome shotgun (WGS) entry which is preliminary data.</text>
</comment>
<evidence type="ECO:0000313" key="3">
    <source>
        <dbReference type="Proteomes" id="UP000188268"/>
    </source>
</evidence>
<dbReference type="Gramene" id="OMO95665">
    <property type="protein sequence ID" value="OMO95665"/>
    <property type="gene ID" value="CCACVL1_05320"/>
</dbReference>
<dbReference type="Proteomes" id="UP000188268">
    <property type="component" value="Unassembled WGS sequence"/>
</dbReference>
<feature type="compositionally biased region" description="Basic and acidic residues" evidence="1">
    <location>
        <begin position="1"/>
        <end position="26"/>
    </location>
</feature>
<feature type="compositionally biased region" description="Pro residues" evidence="1">
    <location>
        <begin position="61"/>
        <end position="73"/>
    </location>
</feature>
<dbReference type="EMBL" id="AWWV01007607">
    <property type="protein sequence ID" value="OMO95665.1"/>
    <property type="molecule type" value="Genomic_DNA"/>
</dbReference>
<name>A0A1R3JLH7_COCAP</name>